<sequence>MRPPPFMQAQRAALLASGVTADRIHREVFGQDLLDDILSINREPTMTSPIDTLPDAHRQRFATPDLQRHQGISTPRLRQRMTREAGCLSPARRAHCEVPTHA</sequence>
<organism evidence="2">
    <name type="scientific">Ralstonia syzygii R24</name>
    <dbReference type="NCBI Taxonomy" id="907261"/>
    <lineage>
        <taxon>Bacteria</taxon>
        <taxon>Pseudomonadati</taxon>
        <taxon>Pseudomonadota</taxon>
        <taxon>Betaproteobacteria</taxon>
        <taxon>Burkholderiales</taxon>
        <taxon>Burkholderiaceae</taxon>
        <taxon>Ralstonia</taxon>
        <taxon>Ralstonia solanacearum species complex</taxon>
    </lineage>
</organism>
<reference evidence="2" key="1">
    <citation type="journal article" date="2011" name="PLoS ONE">
        <title>Ralstonia syzygii, the Blood Disease Bacterium and some Asian R. solanacearum strains form a single genomic species despite divergent lifestyles.</title>
        <authorList>
            <person name="Remenant B."/>
            <person name="de Cambiaire J.C."/>
            <person name="Cellier G."/>
            <person name="Jacobs J.M."/>
            <person name="Mangenot S."/>
            <person name="Barbe V."/>
            <person name="Lajus A."/>
            <person name="Vallenet D."/>
            <person name="Medigue C."/>
            <person name="Fegan M."/>
            <person name="Allen C."/>
            <person name="Prior P."/>
        </authorList>
    </citation>
    <scope>NUCLEOTIDE SEQUENCE</scope>
    <source>
        <strain evidence="2">R24</strain>
    </source>
</reference>
<name>G3ABX3_9RALS</name>
<dbReference type="EMBL" id="FR854092">
    <property type="protein sequence ID" value="CCA87041.1"/>
    <property type="molecule type" value="Genomic_DNA"/>
</dbReference>
<protein>
    <submittedName>
        <fullName evidence="2">Uncharacterized protein</fullName>
    </submittedName>
</protein>
<reference evidence="2" key="2">
    <citation type="submission" date="2011-04" db="EMBL/GenBank/DDBJ databases">
        <authorList>
            <person name="Genoscope - CEA"/>
        </authorList>
    </citation>
    <scope>NUCLEOTIDE SEQUENCE</scope>
    <source>
        <strain evidence="2">R24</strain>
    </source>
</reference>
<evidence type="ECO:0000256" key="1">
    <source>
        <dbReference type="SAM" id="MobiDB-lite"/>
    </source>
</evidence>
<accession>G3ABX3</accession>
<evidence type="ECO:0000313" key="2">
    <source>
        <dbReference type="EMBL" id="CCA87041.1"/>
    </source>
</evidence>
<dbReference type="SUPFAM" id="SSF52343">
    <property type="entry name" value="Ferredoxin reductase-like, C-terminal NADP-linked domain"/>
    <property type="match status" value="1"/>
</dbReference>
<dbReference type="InterPro" id="IPR039261">
    <property type="entry name" value="FNR_nucleotide-bd"/>
</dbReference>
<proteinExistence type="predicted"/>
<gene>
    <name evidence="2" type="ORF">RALSY_mp30356</name>
</gene>
<feature type="region of interest" description="Disordered" evidence="1">
    <location>
        <begin position="61"/>
        <end position="85"/>
    </location>
</feature>
<dbReference type="AlphaFoldDB" id="G3ABX3"/>